<evidence type="ECO:0000313" key="1">
    <source>
        <dbReference type="EMBL" id="MBO8470417.1"/>
    </source>
</evidence>
<gene>
    <name evidence="1" type="ORF">IAB82_01320</name>
</gene>
<dbReference type="EMBL" id="JADIMB010000017">
    <property type="protein sequence ID" value="MBO8470417.1"/>
    <property type="molecule type" value="Genomic_DNA"/>
</dbReference>
<sequence length="45" mass="4707">MTNRPAINGKSDTVTDTLSVGRMDTITDAASDGRSERGVHGLMDG</sequence>
<proteinExistence type="predicted"/>
<name>A0A9D9NE87_9BACT</name>
<organism evidence="1 2">
    <name type="scientific">Candidatus Cryptobacteroides faecavium</name>
    <dbReference type="NCBI Taxonomy" id="2840762"/>
    <lineage>
        <taxon>Bacteria</taxon>
        <taxon>Pseudomonadati</taxon>
        <taxon>Bacteroidota</taxon>
        <taxon>Bacteroidia</taxon>
        <taxon>Bacteroidales</taxon>
        <taxon>Candidatus Cryptobacteroides</taxon>
    </lineage>
</organism>
<reference evidence="1" key="1">
    <citation type="submission" date="2020-10" db="EMBL/GenBank/DDBJ databases">
        <authorList>
            <person name="Gilroy R."/>
        </authorList>
    </citation>
    <scope>NUCLEOTIDE SEQUENCE</scope>
    <source>
        <strain evidence="1">B2-22910</strain>
    </source>
</reference>
<dbReference type="Proteomes" id="UP000823603">
    <property type="component" value="Unassembled WGS sequence"/>
</dbReference>
<dbReference type="AlphaFoldDB" id="A0A9D9NE87"/>
<accession>A0A9D9NE87</accession>
<comment type="caution">
    <text evidence="1">The sequence shown here is derived from an EMBL/GenBank/DDBJ whole genome shotgun (WGS) entry which is preliminary data.</text>
</comment>
<evidence type="ECO:0000313" key="2">
    <source>
        <dbReference type="Proteomes" id="UP000823603"/>
    </source>
</evidence>
<reference evidence="1" key="2">
    <citation type="journal article" date="2021" name="PeerJ">
        <title>Extensive microbial diversity within the chicken gut microbiome revealed by metagenomics and culture.</title>
        <authorList>
            <person name="Gilroy R."/>
            <person name="Ravi A."/>
            <person name="Getino M."/>
            <person name="Pursley I."/>
            <person name="Horton D.L."/>
            <person name="Alikhan N.F."/>
            <person name="Baker D."/>
            <person name="Gharbi K."/>
            <person name="Hall N."/>
            <person name="Watson M."/>
            <person name="Adriaenssens E.M."/>
            <person name="Foster-Nyarko E."/>
            <person name="Jarju S."/>
            <person name="Secka A."/>
            <person name="Antonio M."/>
            <person name="Oren A."/>
            <person name="Chaudhuri R.R."/>
            <person name="La Ragione R."/>
            <person name="Hildebrand F."/>
            <person name="Pallen M.J."/>
        </authorList>
    </citation>
    <scope>NUCLEOTIDE SEQUENCE</scope>
    <source>
        <strain evidence="1">B2-22910</strain>
    </source>
</reference>
<protein>
    <submittedName>
        <fullName evidence="1">Uncharacterized protein</fullName>
    </submittedName>
</protein>